<feature type="region of interest" description="Disordered" evidence="1">
    <location>
        <begin position="146"/>
        <end position="170"/>
    </location>
</feature>
<dbReference type="Proteomes" id="UP001175227">
    <property type="component" value="Unassembled WGS sequence"/>
</dbReference>
<organism evidence="2 3">
    <name type="scientific">Armillaria novae-zelandiae</name>
    <dbReference type="NCBI Taxonomy" id="153914"/>
    <lineage>
        <taxon>Eukaryota</taxon>
        <taxon>Fungi</taxon>
        <taxon>Dikarya</taxon>
        <taxon>Basidiomycota</taxon>
        <taxon>Agaricomycotina</taxon>
        <taxon>Agaricomycetes</taxon>
        <taxon>Agaricomycetidae</taxon>
        <taxon>Agaricales</taxon>
        <taxon>Marasmiineae</taxon>
        <taxon>Physalacriaceae</taxon>
        <taxon>Armillaria</taxon>
    </lineage>
</organism>
<sequence length="666" mass="74985">MDDRYKWHLLKHQSYILQLNFFDYHFLFNIINTFHNNYLYHQRLHHLNNNHVKALESGLAEPYTSDDEETLAASSSPIKSTSEACHASPVGSKDAPRSCAHVHPIIFDPEEGPALKKPRRHEGLEPESVDREDEGFWELEGAGQIEDELADTEHKEDSGMDTSADEDQAEDEDIQNMDCADGAGAEVRVAHAHMEDAQDMDHAGGAGTWSESRLCPYPWECKQRGNKKQEKASHCPPVQTKNVKGPGRGKKGRPNWTDSPTLPPPMTSSLQLLARLSTVSLHQEFMQALNGITTQLMKPISDFLEWDDMSLGAIGQCCCMLKKSKGLGDYRLMLSYLQLMLTCTGREREAHWKGKKGPTVEECAHEAGTTKTKFQSWCSQGSRLIYLASAAMPFVLLLLAVTQMRVDICWSKSSSVEDISGLALALCCPESTGPSHKLVKDLILPHLQNLLHLAPDVPWFRLLFWDEVNHCWTQQHFSDIVHICHALDRAEVNFFFLPPPSELWTDLTPVPISDPIGSHQIAPVHTIRTGFHISINHCPFNTEEAPDWIAAERETVLNAVPVLSLAELEDQLDGFYNEKGEKSDPNSYILIDTDACEGQTLIIEDMDSHPVVVMIPNMADNIPHVQHSIVPQLQATWPGQFVPDHSECPDYWYYSWHGSCYNHYAE</sequence>
<dbReference type="EMBL" id="JAUEPR010000021">
    <property type="protein sequence ID" value="KAK0476041.1"/>
    <property type="molecule type" value="Genomic_DNA"/>
</dbReference>
<proteinExistence type="predicted"/>
<feature type="compositionally biased region" description="Polar residues" evidence="1">
    <location>
        <begin position="72"/>
        <end position="83"/>
    </location>
</feature>
<name>A0AA39P1X1_9AGAR</name>
<dbReference type="AlphaFoldDB" id="A0AA39P1X1"/>
<evidence type="ECO:0000256" key="1">
    <source>
        <dbReference type="SAM" id="MobiDB-lite"/>
    </source>
</evidence>
<feature type="region of interest" description="Disordered" evidence="1">
    <location>
        <begin position="109"/>
        <end position="134"/>
    </location>
</feature>
<evidence type="ECO:0000313" key="2">
    <source>
        <dbReference type="EMBL" id="KAK0476041.1"/>
    </source>
</evidence>
<comment type="caution">
    <text evidence="2">The sequence shown here is derived from an EMBL/GenBank/DDBJ whole genome shotgun (WGS) entry which is preliminary data.</text>
</comment>
<keyword evidence="3" id="KW-1185">Reference proteome</keyword>
<evidence type="ECO:0000313" key="3">
    <source>
        <dbReference type="Proteomes" id="UP001175227"/>
    </source>
</evidence>
<feature type="region of interest" description="Disordered" evidence="1">
    <location>
        <begin position="63"/>
        <end position="97"/>
    </location>
</feature>
<accession>A0AA39P1X1</accession>
<gene>
    <name evidence="2" type="ORF">IW261DRAFT_1567290</name>
</gene>
<feature type="compositionally biased region" description="Acidic residues" evidence="1">
    <location>
        <begin position="125"/>
        <end position="134"/>
    </location>
</feature>
<reference evidence="2" key="1">
    <citation type="submission" date="2023-06" db="EMBL/GenBank/DDBJ databases">
        <authorList>
            <consortium name="Lawrence Berkeley National Laboratory"/>
            <person name="Ahrendt S."/>
            <person name="Sahu N."/>
            <person name="Indic B."/>
            <person name="Wong-Bajracharya J."/>
            <person name="Merenyi Z."/>
            <person name="Ke H.-M."/>
            <person name="Monk M."/>
            <person name="Kocsube S."/>
            <person name="Drula E."/>
            <person name="Lipzen A."/>
            <person name="Balint B."/>
            <person name="Henrissat B."/>
            <person name="Andreopoulos B."/>
            <person name="Martin F.M."/>
            <person name="Harder C.B."/>
            <person name="Rigling D."/>
            <person name="Ford K.L."/>
            <person name="Foster G.D."/>
            <person name="Pangilinan J."/>
            <person name="Papanicolaou A."/>
            <person name="Barry K."/>
            <person name="LaButti K."/>
            <person name="Viragh M."/>
            <person name="Koriabine M."/>
            <person name="Yan M."/>
            <person name="Riley R."/>
            <person name="Champramary S."/>
            <person name="Plett K.L."/>
            <person name="Tsai I.J."/>
            <person name="Slot J."/>
            <person name="Sipos G."/>
            <person name="Plett J."/>
            <person name="Nagy L.G."/>
            <person name="Grigoriev I.V."/>
        </authorList>
    </citation>
    <scope>NUCLEOTIDE SEQUENCE</scope>
    <source>
        <strain evidence="2">ICMP 16352</strain>
    </source>
</reference>
<protein>
    <submittedName>
        <fullName evidence="2">Uncharacterized protein</fullName>
    </submittedName>
</protein>
<feature type="region of interest" description="Disordered" evidence="1">
    <location>
        <begin position="227"/>
        <end position="267"/>
    </location>
</feature>